<gene>
    <name evidence="2" type="ORF">GND69_002790</name>
</gene>
<protein>
    <submittedName>
        <fullName evidence="2">CaiF/GrlA family transcriptional regulator</fullName>
    </submittedName>
</protein>
<evidence type="ECO:0000256" key="1">
    <source>
        <dbReference type="SAM" id="MobiDB-lite"/>
    </source>
</evidence>
<dbReference type="AlphaFoldDB" id="A0A735VW78"/>
<dbReference type="Pfam" id="PF07180">
    <property type="entry name" value="CaiF_GrlA"/>
    <property type="match status" value="1"/>
</dbReference>
<evidence type="ECO:0000313" key="2">
    <source>
        <dbReference type="EMBL" id="HAE7123013.1"/>
    </source>
</evidence>
<reference evidence="2" key="1">
    <citation type="journal article" date="2018" name="Genome Biol.">
        <title>SKESA: strategic k-mer extension for scrupulous assemblies.</title>
        <authorList>
            <person name="Souvorov A."/>
            <person name="Agarwala R."/>
            <person name="Lipman D.J."/>
        </authorList>
    </citation>
    <scope>NUCLEOTIDE SEQUENCE</scope>
    <source>
        <strain evidence="2">128-87</strain>
    </source>
</reference>
<dbReference type="EMBL" id="DAASUW010000016">
    <property type="protein sequence ID" value="HAE7123013.1"/>
    <property type="molecule type" value="Genomic_DNA"/>
</dbReference>
<dbReference type="InterPro" id="IPR036388">
    <property type="entry name" value="WH-like_DNA-bd_sf"/>
</dbReference>
<dbReference type="GO" id="GO:0006351">
    <property type="term" value="P:DNA-templated transcription"/>
    <property type="evidence" value="ECO:0007669"/>
    <property type="project" value="InterPro"/>
</dbReference>
<dbReference type="InterPro" id="IPR020357">
    <property type="entry name" value="Tscrpt_reg_CaiF/GrlA"/>
</dbReference>
<sequence length="162" mass="18928">MTGKTAGDESLSLPEKIKKTKQRNHDGYTLPGCMMPWAGEPLYLVIARWCLQQNRWINRNDISDVFHMQKRRSSFQMTYISRKKTRIACRTRSNPTLTGLFRQEIRVDHIYPVVPDKQENVLPRRRGDVAGPTSRRVGSGMSGNTVLWERLLKRVREERKDE</sequence>
<name>A0A735VW78_SALDZ</name>
<dbReference type="Gene3D" id="1.10.10.10">
    <property type="entry name" value="Winged helix-like DNA-binding domain superfamily/Winged helix DNA-binding domain"/>
    <property type="match status" value="1"/>
</dbReference>
<organism evidence="2">
    <name type="scientific">Salmonella enterica subsp. diarizonae serovar 48:i:z</name>
    <dbReference type="NCBI Taxonomy" id="1192842"/>
    <lineage>
        <taxon>Bacteria</taxon>
        <taxon>Pseudomonadati</taxon>
        <taxon>Pseudomonadota</taxon>
        <taxon>Gammaproteobacteria</taxon>
        <taxon>Enterobacterales</taxon>
        <taxon>Enterobacteriaceae</taxon>
        <taxon>Salmonella</taxon>
    </lineage>
</organism>
<proteinExistence type="predicted"/>
<comment type="caution">
    <text evidence="2">The sequence shown here is derived from an EMBL/GenBank/DDBJ whole genome shotgun (WGS) entry which is preliminary data.</text>
</comment>
<accession>A0A735VW78</accession>
<feature type="region of interest" description="Disordered" evidence="1">
    <location>
        <begin position="1"/>
        <end position="22"/>
    </location>
</feature>
<reference evidence="2" key="2">
    <citation type="submission" date="2018-07" db="EMBL/GenBank/DDBJ databases">
        <authorList>
            <consortium name="NCBI Pathogen Detection Project"/>
        </authorList>
    </citation>
    <scope>NUCLEOTIDE SEQUENCE</scope>
    <source>
        <strain evidence="2">128-87</strain>
    </source>
</reference>